<sequence>MLSDRKIPIIRLLALLVLACLCLTSGSAFAREARPDSQNAVAANFNVLAFYSGTWDAAHIDFDKEANQRFPQFGAQNGFTYTATTNWDQLNNLTASQYQVVMFLDDSPHSAAQKAGFQRYMENGGAFLGFHVSAYNDASGNWPWFNNTFLATGWFATNTWGPTAVTLKAENRSHPSLVNTGATFRSSVSEWYSWQNDLRNNPNIQILASIDPSSFPVGTDPAQTWRSGYYPIVWTNKNFRMIYANFGHNAMNYETDTRLSSTFDSPAQNQFMMDALKLLGGGGGTVPPVDQPSPTAWYSVANKGNNKCVDARAAGTANGTVIQQYSCNSSQAQHFQFQPTSGGFTRVNNRNDASKVIDVTGVSAADNAGLQLWTYSNGANQQWQTVSEGGGYFHLVSRLSNKCLTVPGGSTADSTQLVQLTCNKLRCPVLRTHRGLIACLRPENLGVRPPGSSDAMRSGGG</sequence>
<dbReference type="SUPFAM" id="SSF52317">
    <property type="entry name" value="Class I glutamine amidotransferase-like"/>
    <property type="match status" value="1"/>
</dbReference>
<dbReference type="PROSITE" id="PS50231">
    <property type="entry name" value="RICIN_B_LECTIN"/>
    <property type="match status" value="1"/>
</dbReference>
<evidence type="ECO:0000313" key="4">
    <source>
        <dbReference type="Proteomes" id="UP000295818"/>
    </source>
</evidence>
<reference evidence="3 4" key="1">
    <citation type="journal article" date="2015" name="Stand. Genomic Sci.">
        <title>Genomic Encyclopedia of Bacterial and Archaeal Type Strains, Phase III: the genomes of soil and plant-associated and newly described type strains.</title>
        <authorList>
            <person name="Whitman W.B."/>
            <person name="Woyke T."/>
            <person name="Klenk H.P."/>
            <person name="Zhou Y."/>
            <person name="Lilburn T.G."/>
            <person name="Beck B.J."/>
            <person name="De Vos P."/>
            <person name="Vandamme P."/>
            <person name="Eisen J.A."/>
            <person name="Garrity G."/>
            <person name="Hugenholtz P."/>
            <person name="Kyrpides N.C."/>
        </authorList>
    </citation>
    <scope>NUCLEOTIDE SEQUENCE [LARGE SCALE GENOMIC DNA]</scope>
    <source>
        <strain evidence="3 4">VKM Ac-2538</strain>
    </source>
</reference>
<organism evidence="3 4">
    <name type="scientific">Kribbella orskensis</name>
    <dbReference type="NCBI Taxonomy" id="2512216"/>
    <lineage>
        <taxon>Bacteria</taxon>
        <taxon>Bacillati</taxon>
        <taxon>Actinomycetota</taxon>
        <taxon>Actinomycetes</taxon>
        <taxon>Propionibacteriales</taxon>
        <taxon>Kribbellaceae</taxon>
        <taxon>Kribbella</taxon>
    </lineage>
</organism>
<dbReference type="SUPFAM" id="SSF50370">
    <property type="entry name" value="Ricin B-like lectins"/>
    <property type="match status" value="1"/>
</dbReference>
<dbReference type="Pfam" id="PF00652">
    <property type="entry name" value="Ricin_B_lectin"/>
    <property type="match status" value="1"/>
</dbReference>
<dbReference type="RefSeq" id="WP_199239890.1">
    <property type="nucleotide sequence ID" value="NZ_SLWM01000006.1"/>
</dbReference>
<name>A0ABY2BJS7_9ACTN</name>
<comment type="caution">
    <text evidence="3">The sequence shown here is derived from an EMBL/GenBank/DDBJ whole genome shotgun (WGS) entry which is preliminary data.</text>
</comment>
<dbReference type="EMBL" id="SLWM01000006">
    <property type="protein sequence ID" value="TCO22865.1"/>
    <property type="molecule type" value="Genomic_DNA"/>
</dbReference>
<protein>
    <submittedName>
        <fullName evidence="3">Ricin-type beta-trefoil lectin protein</fullName>
    </submittedName>
</protein>
<evidence type="ECO:0000259" key="2">
    <source>
        <dbReference type="SMART" id="SM00458"/>
    </source>
</evidence>
<accession>A0ABY2BJS7</accession>
<keyword evidence="1" id="KW-0732">Signal</keyword>
<keyword evidence="4" id="KW-1185">Reference proteome</keyword>
<dbReference type="SMART" id="SM00458">
    <property type="entry name" value="RICIN"/>
    <property type="match status" value="1"/>
</dbReference>
<dbReference type="InterPro" id="IPR029010">
    <property type="entry name" value="ThuA-like"/>
</dbReference>
<dbReference type="InterPro" id="IPR000772">
    <property type="entry name" value="Ricin_B_lectin"/>
</dbReference>
<evidence type="ECO:0000256" key="1">
    <source>
        <dbReference type="SAM" id="SignalP"/>
    </source>
</evidence>
<dbReference type="Gene3D" id="2.80.10.50">
    <property type="match status" value="1"/>
</dbReference>
<dbReference type="Proteomes" id="UP000295818">
    <property type="component" value="Unassembled WGS sequence"/>
</dbReference>
<dbReference type="Gene3D" id="3.40.50.880">
    <property type="match status" value="1"/>
</dbReference>
<dbReference type="InterPro" id="IPR035992">
    <property type="entry name" value="Ricin_B-like_lectins"/>
</dbReference>
<evidence type="ECO:0000313" key="3">
    <source>
        <dbReference type="EMBL" id="TCO22865.1"/>
    </source>
</evidence>
<dbReference type="Pfam" id="PF06283">
    <property type="entry name" value="ThuA"/>
    <property type="match status" value="1"/>
</dbReference>
<proteinExistence type="predicted"/>
<gene>
    <name evidence="3" type="ORF">EV644_106173</name>
</gene>
<feature type="signal peptide" evidence="1">
    <location>
        <begin position="1"/>
        <end position="30"/>
    </location>
</feature>
<feature type="domain" description="Ricin B lectin" evidence="2">
    <location>
        <begin position="294"/>
        <end position="430"/>
    </location>
</feature>
<dbReference type="InterPro" id="IPR029062">
    <property type="entry name" value="Class_I_gatase-like"/>
</dbReference>
<feature type="chain" id="PRO_5045227674" evidence="1">
    <location>
        <begin position="31"/>
        <end position="461"/>
    </location>
</feature>